<evidence type="ECO:0000313" key="2">
    <source>
        <dbReference type="EMBL" id="CAH2089656.1"/>
    </source>
</evidence>
<dbReference type="Proteomes" id="UP001153954">
    <property type="component" value="Unassembled WGS sequence"/>
</dbReference>
<reference evidence="2" key="1">
    <citation type="submission" date="2022-03" db="EMBL/GenBank/DDBJ databases">
        <authorList>
            <person name="Tunstrom K."/>
        </authorList>
    </citation>
    <scope>NUCLEOTIDE SEQUENCE</scope>
</reference>
<keyword evidence="3" id="KW-1185">Reference proteome</keyword>
<protein>
    <submittedName>
        <fullName evidence="2">Uncharacterized protein</fullName>
    </submittedName>
</protein>
<evidence type="ECO:0000313" key="3">
    <source>
        <dbReference type="Proteomes" id="UP001153954"/>
    </source>
</evidence>
<accession>A0AAU9TR86</accession>
<dbReference type="EMBL" id="CAKOGL010000008">
    <property type="protein sequence ID" value="CAH2089656.1"/>
    <property type="molecule type" value="Genomic_DNA"/>
</dbReference>
<name>A0AAU9TR86_EUPED</name>
<organism evidence="2 3">
    <name type="scientific">Euphydryas editha</name>
    <name type="common">Edith's checkerspot</name>
    <dbReference type="NCBI Taxonomy" id="104508"/>
    <lineage>
        <taxon>Eukaryota</taxon>
        <taxon>Metazoa</taxon>
        <taxon>Ecdysozoa</taxon>
        <taxon>Arthropoda</taxon>
        <taxon>Hexapoda</taxon>
        <taxon>Insecta</taxon>
        <taxon>Pterygota</taxon>
        <taxon>Neoptera</taxon>
        <taxon>Endopterygota</taxon>
        <taxon>Lepidoptera</taxon>
        <taxon>Glossata</taxon>
        <taxon>Ditrysia</taxon>
        <taxon>Papilionoidea</taxon>
        <taxon>Nymphalidae</taxon>
        <taxon>Nymphalinae</taxon>
        <taxon>Euphydryas</taxon>
    </lineage>
</organism>
<comment type="caution">
    <text evidence="2">The sequence shown here is derived from an EMBL/GenBank/DDBJ whole genome shotgun (WGS) entry which is preliminary data.</text>
</comment>
<dbReference type="AlphaFoldDB" id="A0AAU9TR86"/>
<feature type="region of interest" description="Disordered" evidence="1">
    <location>
        <begin position="76"/>
        <end position="97"/>
    </location>
</feature>
<sequence length="97" mass="10293">MALVTSRHHLEITRGARLSATQRVRCAVAGGRLTAEGGRGLGGAPALPAPRGLACVGLRSADLARDAALLTPTHPRLSSTLRRHNRVKKLPAYPNER</sequence>
<proteinExistence type="predicted"/>
<evidence type="ECO:0000256" key="1">
    <source>
        <dbReference type="SAM" id="MobiDB-lite"/>
    </source>
</evidence>
<gene>
    <name evidence="2" type="ORF">EEDITHA_LOCUS5688</name>
</gene>